<comment type="caution">
    <text evidence="5">The sequence shown here is derived from an EMBL/GenBank/DDBJ whole genome shotgun (WGS) entry which is preliminary data.</text>
</comment>
<evidence type="ECO:0000259" key="3">
    <source>
        <dbReference type="SMART" id="SM00849"/>
    </source>
</evidence>
<dbReference type="Gene3D" id="3.60.15.10">
    <property type="entry name" value="Ribonuclease Z/Hydroxyacylglutathione hydrolase-like"/>
    <property type="match status" value="1"/>
</dbReference>
<keyword evidence="5" id="KW-0269">Exonuclease</keyword>
<proteinExistence type="predicted"/>
<evidence type="ECO:0000313" key="6">
    <source>
        <dbReference type="Proteomes" id="UP000556329"/>
    </source>
</evidence>
<dbReference type="SUPFAM" id="SSF56281">
    <property type="entry name" value="Metallo-hydrolase/oxidoreductase"/>
    <property type="match status" value="1"/>
</dbReference>
<sequence length="843" mass="91634">MPALSIASKVSKRWHDGGATLSQRSRNLMKLMASLSMATYPDANTPKIASNAVALAKNIDAALHAVAINVDIPDVSNALSNYLLDLPYKIQEVEATSRKRGKELLETINQGAANGGVILTTQELTAQPALMGDVAAEYSRYFDVCLVGWAPANQTARMLAEAILFGSGRPTLLLPDSTDVGTLGHVVVAWDGSRVAARAIADARAFLERASMVTVVTVTDEKPFPGQGTGERLALGLRTRGLVAEAVSIQAGDSSIGTALQEHALKIGGNLLVMGGYGHSRVRDRAWRCHRRHSRGSAPASPPVALGRGEMRGGTDPILRFHGAAHGVTGSCYEIETPHSRILIDCGLFQGSKSERELNYGAFPFPPDAIDAVILTHAHIDHSGLLPKLVKQGFSGPIHTTRASIDLCSVMLPDSAHIQEMEVEHLNRRNTQRGRPPVEPIYSQQDAAACMTLFRALEYGEWTTIADGLRARFWNAGHLLGSASVELEIDRHDAPLRIMFSGDIGPGHKLLQTDPEGPAGVDYLICESTYGDRDRPDVSPEQRRSQLGDIVRGAAEAGGPLIIPSFAVERTQELLVDLYLLMKAGEVPSAPVFVDSPLATRASAIFERHANEIEQGNALRQALNAKELRFTETMEQSKAINRLSGFFVVIAASGMCDAGRIRHHLKTNLWRRNATVMMAGYQAQGSLGRILLDGAQRVRIQGEEVEVKARISLFDLYSGHADASELVAWLKARTPVKQQVFLTHGEEAGLGGLRGRLAGLIPQDKIIIPRLDDAFQLTPGRSLPVEVNEPRRLRPEKIARLDWHNDLSKLLLNVNEAVSAAADERSRAAVIRRMRRALEYKDA</sequence>
<dbReference type="CDD" id="cd16295">
    <property type="entry name" value="TTHA0252-CPSF-like_MBL-fold"/>
    <property type="match status" value="1"/>
</dbReference>
<protein>
    <submittedName>
        <fullName evidence="5">Cft2 family RNA processing exonuclease/nucleotide-binding universal stress UspA family protein</fullName>
    </submittedName>
</protein>
<dbReference type="InterPro" id="IPR001279">
    <property type="entry name" value="Metallo-B-lactamas"/>
</dbReference>
<dbReference type="InterPro" id="IPR011108">
    <property type="entry name" value="RMMBL"/>
</dbReference>
<gene>
    <name evidence="5" type="ORF">HNQ71_001575</name>
</gene>
<dbReference type="AlphaFoldDB" id="A0A841P5S3"/>
<dbReference type="GO" id="GO:0004527">
    <property type="term" value="F:exonuclease activity"/>
    <property type="evidence" value="ECO:0007669"/>
    <property type="project" value="UniProtKB-KW"/>
</dbReference>
<dbReference type="InterPro" id="IPR050698">
    <property type="entry name" value="MBL"/>
</dbReference>
<evidence type="ECO:0000256" key="2">
    <source>
        <dbReference type="SAM" id="MobiDB-lite"/>
    </source>
</evidence>
<accession>A0A841P5S3</accession>
<dbReference type="PANTHER" id="PTHR11203:SF37">
    <property type="entry name" value="INTEGRATOR COMPLEX SUBUNIT 11"/>
    <property type="match status" value="1"/>
</dbReference>
<dbReference type="Proteomes" id="UP000556329">
    <property type="component" value="Unassembled WGS sequence"/>
</dbReference>
<name>A0A841P5S3_9HYPH</name>
<dbReference type="InterPro" id="IPR022712">
    <property type="entry name" value="Beta_Casp"/>
</dbReference>
<feature type="region of interest" description="Disordered" evidence="2">
    <location>
        <begin position="290"/>
        <end position="309"/>
    </location>
</feature>
<evidence type="ECO:0000313" key="5">
    <source>
        <dbReference type="EMBL" id="MBB6408931.1"/>
    </source>
</evidence>
<evidence type="ECO:0000259" key="4">
    <source>
        <dbReference type="SMART" id="SM01027"/>
    </source>
</evidence>
<dbReference type="Pfam" id="PF00753">
    <property type="entry name" value="Lactamase_B"/>
    <property type="match status" value="1"/>
</dbReference>
<dbReference type="EMBL" id="JACHEF010000001">
    <property type="protein sequence ID" value="MBB6408931.1"/>
    <property type="molecule type" value="Genomic_DNA"/>
</dbReference>
<keyword evidence="1" id="KW-0378">Hydrolase</keyword>
<dbReference type="SMART" id="SM01027">
    <property type="entry name" value="Beta-Casp"/>
    <property type="match status" value="1"/>
</dbReference>
<dbReference type="InterPro" id="IPR036866">
    <property type="entry name" value="RibonucZ/Hydroxyglut_hydro"/>
</dbReference>
<keyword evidence="5" id="KW-0540">Nuclease</keyword>
<dbReference type="SMART" id="SM00849">
    <property type="entry name" value="Lactamase_B"/>
    <property type="match status" value="1"/>
</dbReference>
<dbReference type="Pfam" id="PF07521">
    <property type="entry name" value="RMMBL"/>
    <property type="match status" value="1"/>
</dbReference>
<reference evidence="5 6" key="1">
    <citation type="submission" date="2020-08" db="EMBL/GenBank/DDBJ databases">
        <title>Genomic Encyclopedia of Type Strains, Phase IV (KMG-IV): sequencing the most valuable type-strain genomes for metagenomic binning, comparative biology and taxonomic classification.</title>
        <authorList>
            <person name="Goeker M."/>
        </authorList>
    </citation>
    <scope>NUCLEOTIDE SEQUENCE [LARGE SCALE GENOMIC DNA]</scope>
    <source>
        <strain evidence="5 6">DSM 100039</strain>
    </source>
</reference>
<organism evidence="5 6">
    <name type="scientific">Mesorhizobium sangaii</name>
    <dbReference type="NCBI Taxonomy" id="505389"/>
    <lineage>
        <taxon>Bacteria</taxon>
        <taxon>Pseudomonadati</taxon>
        <taxon>Pseudomonadota</taxon>
        <taxon>Alphaproteobacteria</taxon>
        <taxon>Hyphomicrobiales</taxon>
        <taxon>Phyllobacteriaceae</taxon>
        <taxon>Mesorhizobium</taxon>
    </lineage>
</organism>
<dbReference type="Gene3D" id="3.40.50.10890">
    <property type="match status" value="1"/>
</dbReference>
<dbReference type="PANTHER" id="PTHR11203">
    <property type="entry name" value="CLEAVAGE AND POLYADENYLATION SPECIFICITY FACTOR FAMILY MEMBER"/>
    <property type="match status" value="1"/>
</dbReference>
<dbReference type="SUPFAM" id="SSF52402">
    <property type="entry name" value="Adenine nucleotide alpha hydrolases-like"/>
    <property type="match status" value="1"/>
</dbReference>
<feature type="domain" description="Beta-Casp" evidence="4">
    <location>
        <begin position="571"/>
        <end position="691"/>
    </location>
</feature>
<dbReference type="Pfam" id="PF10996">
    <property type="entry name" value="Beta-Casp"/>
    <property type="match status" value="1"/>
</dbReference>
<dbReference type="GO" id="GO:0004521">
    <property type="term" value="F:RNA endonuclease activity"/>
    <property type="evidence" value="ECO:0007669"/>
    <property type="project" value="TreeGrafter"/>
</dbReference>
<dbReference type="Gene3D" id="3.40.50.12370">
    <property type="match status" value="1"/>
</dbReference>
<evidence type="ECO:0000256" key="1">
    <source>
        <dbReference type="ARBA" id="ARBA00022801"/>
    </source>
</evidence>
<feature type="domain" description="Metallo-beta-lactamase" evidence="3">
    <location>
        <begin position="329"/>
        <end position="542"/>
    </location>
</feature>
<keyword evidence="6" id="KW-1185">Reference proteome</keyword>